<evidence type="ECO:0000313" key="7">
    <source>
        <dbReference type="Proteomes" id="UP000309450"/>
    </source>
</evidence>
<evidence type="ECO:0000313" key="6">
    <source>
        <dbReference type="EMBL" id="THD83004.1"/>
    </source>
</evidence>
<dbReference type="PRINTS" id="PR00039">
    <property type="entry name" value="HTHLYSR"/>
</dbReference>
<comment type="similarity">
    <text evidence="1">Belongs to the LysR transcriptional regulatory family.</text>
</comment>
<keyword evidence="7" id="KW-1185">Reference proteome</keyword>
<feature type="domain" description="HTH lysR-type" evidence="5">
    <location>
        <begin position="11"/>
        <end position="69"/>
    </location>
</feature>
<keyword evidence="4" id="KW-0804">Transcription</keyword>
<dbReference type="InterPro" id="IPR005119">
    <property type="entry name" value="LysR_subst-bd"/>
</dbReference>
<sequence>MEGRDNELLSVTLRQLEYAVAVARHGTVTAAAEALAISQPALSVAIAQLEAQLGKLLFLRRSGGPITPTSFGRDFLDQAEARLVDIGRLMQGEAVSALPVRLAVFEDLAPVLLAPILARLVPTDLPVAPVVRGFEDISEGLRRGQIDLAVTYDLGLPLGTTRQELARLPPHAVLAAAHPLAARAGVSLAELAAEPLLLADQGLSLGHMRALFARRGLSPRVAHRTATLELMRSFAANGMGVGLSYTRPAPAESYDGRPLVTRPILDAGPGEPVVLAMSDVNPLSHAAQTLSRALEGVAALLA</sequence>
<comment type="caution">
    <text evidence="6">The sequence shown here is derived from an EMBL/GenBank/DDBJ whole genome shotgun (WGS) entry which is preliminary data.</text>
</comment>
<keyword evidence="2" id="KW-0805">Transcription regulation</keyword>
<protein>
    <submittedName>
        <fullName evidence="6">LysR family transcriptional regulator</fullName>
    </submittedName>
</protein>
<dbReference type="GO" id="GO:0003700">
    <property type="term" value="F:DNA-binding transcription factor activity"/>
    <property type="evidence" value="ECO:0007669"/>
    <property type="project" value="InterPro"/>
</dbReference>
<dbReference type="EMBL" id="SSND01000003">
    <property type="protein sequence ID" value="THD83004.1"/>
    <property type="molecule type" value="Genomic_DNA"/>
</dbReference>
<evidence type="ECO:0000259" key="5">
    <source>
        <dbReference type="PROSITE" id="PS50931"/>
    </source>
</evidence>
<dbReference type="GO" id="GO:0032993">
    <property type="term" value="C:protein-DNA complex"/>
    <property type="evidence" value="ECO:0007669"/>
    <property type="project" value="TreeGrafter"/>
</dbReference>
<dbReference type="Pfam" id="PF00126">
    <property type="entry name" value="HTH_1"/>
    <property type="match status" value="1"/>
</dbReference>
<dbReference type="SUPFAM" id="SSF53850">
    <property type="entry name" value="Periplasmic binding protein-like II"/>
    <property type="match status" value="1"/>
</dbReference>
<dbReference type="AlphaFoldDB" id="A0A4S3MLC0"/>
<keyword evidence="3" id="KW-0238">DNA-binding</keyword>
<evidence type="ECO:0000256" key="1">
    <source>
        <dbReference type="ARBA" id="ARBA00009437"/>
    </source>
</evidence>
<reference evidence="6 7" key="1">
    <citation type="submission" date="2019-04" db="EMBL/GenBank/DDBJ databases">
        <title>Draft genome sequence of Gemmobacter aestuarii sp. nov.</title>
        <authorList>
            <person name="Hameed A."/>
            <person name="Lin S.-Y."/>
            <person name="Shahina M."/>
            <person name="Lai W.-A."/>
            <person name="Young C.-C."/>
        </authorList>
    </citation>
    <scope>NUCLEOTIDE SEQUENCE [LARGE SCALE GENOMIC DNA]</scope>
    <source>
        <strain evidence="6 7">CC-PW-75</strain>
    </source>
</reference>
<dbReference type="PROSITE" id="PS50931">
    <property type="entry name" value="HTH_LYSR"/>
    <property type="match status" value="1"/>
</dbReference>
<evidence type="ECO:0000256" key="4">
    <source>
        <dbReference type="ARBA" id="ARBA00023163"/>
    </source>
</evidence>
<evidence type="ECO:0000256" key="2">
    <source>
        <dbReference type="ARBA" id="ARBA00023015"/>
    </source>
</evidence>
<dbReference type="GO" id="GO:0003677">
    <property type="term" value="F:DNA binding"/>
    <property type="evidence" value="ECO:0007669"/>
    <property type="project" value="UniProtKB-KW"/>
</dbReference>
<dbReference type="SUPFAM" id="SSF46785">
    <property type="entry name" value="Winged helix' DNA-binding domain"/>
    <property type="match status" value="1"/>
</dbReference>
<dbReference type="InterPro" id="IPR036388">
    <property type="entry name" value="WH-like_DNA-bd_sf"/>
</dbReference>
<dbReference type="Pfam" id="PF03466">
    <property type="entry name" value="LysR_substrate"/>
    <property type="match status" value="1"/>
</dbReference>
<accession>A0A4S3MLC0</accession>
<dbReference type="Gene3D" id="3.40.190.10">
    <property type="entry name" value="Periplasmic binding protein-like II"/>
    <property type="match status" value="2"/>
</dbReference>
<proteinExistence type="inferred from homology"/>
<dbReference type="PANTHER" id="PTHR30346">
    <property type="entry name" value="TRANSCRIPTIONAL DUAL REGULATOR HCAR-RELATED"/>
    <property type="match status" value="1"/>
</dbReference>
<dbReference type="InterPro" id="IPR000847">
    <property type="entry name" value="LysR_HTH_N"/>
</dbReference>
<dbReference type="Gene3D" id="1.10.10.10">
    <property type="entry name" value="Winged helix-like DNA-binding domain superfamily/Winged helix DNA-binding domain"/>
    <property type="match status" value="1"/>
</dbReference>
<gene>
    <name evidence="6" type="ORF">E7811_12735</name>
</gene>
<dbReference type="Proteomes" id="UP000309450">
    <property type="component" value="Unassembled WGS sequence"/>
</dbReference>
<dbReference type="OrthoDB" id="8679465at2"/>
<evidence type="ECO:0000256" key="3">
    <source>
        <dbReference type="ARBA" id="ARBA00023125"/>
    </source>
</evidence>
<name>A0A4S3MLC0_9RHOB</name>
<dbReference type="PANTHER" id="PTHR30346:SF0">
    <property type="entry name" value="HCA OPERON TRANSCRIPTIONAL ACTIVATOR HCAR"/>
    <property type="match status" value="1"/>
</dbReference>
<organism evidence="6 7">
    <name type="scientific">Aliigemmobacter aestuarii</name>
    <dbReference type="NCBI Taxonomy" id="1445661"/>
    <lineage>
        <taxon>Bacteria</taxon>
        <taxon>Pseudomonadati</taxon>
        <taxon>Pseudomonadota</taxon>
        <taxon>Alphaproteobacteria</taxon>
        <taxon>Rhodobacterales</taxon>
        <taxon>Paracoccaceae</taxon>
        <taxon>Aliigemmobacter</taxon>
    </lineage>
</organism>
<dbReference type="InterPro" id="IPR036390">
    <property type="entry name" value="WH_DNA-bd_sf"/>
</dbReference>